<dbReference type="Proteomes" id="UP000356253">
    <property type="component" value="Unassembled WGS sequence"/>
</dbReference>
<accession>A0AC61Y5D5</accession>
<proteinExistence type="predicted"/>
<evidence type="ECO:0000313" key="1">
    <source>
        <dbReference type="EMBL" id="VVU99713.1"/>
    </source>
</evidence>
<sequence length="282" mass="32536">MKEELENKIKESWEQSEITPHADLQKETSWKKFQAEKFPQKKSTWLPYGIAASFLVIIAITSGLLFQKSDLFTAHPAVSETIIENPTSQLKTIYLPDSSKVELAAHAKLSFLSDFKTNRNVELHGEAVFEVQKDAVHPFQVKSQKTTTTVLGTIFKVNNLSAKHTEVTLYEGSIQLQVEGYSKNWIIAPGEAFVLKDNEIAINTFNRFKEFKEAPLKDFVTYIEKNYGYQLLFQENISDKKITLKLNQREKLAHILEIITKLYRVNYHQNKTDQKIYFTPKN</sequence>
<name>A0AC61Y5D5_9FLAO</name>
<evidence type="ECO:0000313" key="2">
    <source>
        <dbReference type="Proteomes" id="UP000356253"/>
    </source>
</evidence>
<reference evidence="1" key="1">
    <citation type="submission" date="2019-09" db="EMBL/GenBank/DDBJ databases">
        <authorList>
            <person name="Rodrigo-Torres L."/>
            <person name="Arahal R. D."/>
            <person name="Lucena T."/>
        </authorList>
    </citation>
    <scope>NUCLEOTIDE SEQUENCE</scope>
    <source>
        <strain evidence="1">ISS653</strain>
    </source>
</reference>
<comment type="caution">
    <text evidence="1">The sequence shown here is derived from an EMBL/GenBank/DDBJ whole genome shotgun (WGS) entry which is preliminary data.</text>
</comment>
<organism evidence="1 2">
    <name type="scientific">Mesonia oceanica</name>
    <dbReference type="NCBI Taxonomy" id="2687242"/>
    <lineage>
        <taxon>Bacteria</taxon>
        <taxon>Pseudomonadati</taxon>
        <taxon>Bacteroidota</taxon>
        <taxon>Flavobacteriia</taxon>
        <taxon>Flavobacteriales</taxon>
        <taxon>Flavobacteriaceae</taxon>
        <taxon>Mesonia</taxon>
    </lineage>
</organism>
<protein>
    <submittedName>
        <fullName evidence="1">Uncharacterized protein</fullName>
    </submittedName>
</protein>
<keyword evidence="2" id="KW-1185">Reference proteome</keyword>
<gene>
    <name evidence="1" type="ORF">FVB9532_00970</name>
</gene>
<dbReference type="EMBL" id="CABVMM010000003">
    <property type="protein sequence ID" value="VVU99713.1"/>
    <property type="molecule type" value="Genomic_DNA"/>
</dbReference>